<feature type="region of interest" description="Disordered" evidence="1">
    <location>
        <begin position="205"/>
        <end position="292"/>
    </location>
</feature>
<dbReference type="Proteomes" id="UP001519460">
    <property type="component" value="Unassembled WGS sequence"/>
</dbReference>
<reference evidence="3 4" key="1">
    <citation type="journal article" date="2023" name="Sci. Data">
        <title>Genome assembly of the Korean intertidal mud-creeper Batillaria attramentaria.</title>
        <authorList>
            <person name="Patra A.K."/>
            <person name="Ho P.T."/>
            <person name="Jun S."/>
            <person name="Lee S.J."/>
            <person name="Kim Y."/>
            <person name="Won Y.J."/>
        </authorList>
    </citation>
    <scope>NUCLEOTIDE SEQUENCE [LARGE SCALE GENOMIC DNA]</scope>
    <source>
        <strain evidence="3">Wonlab-2016</strain>
    </source>
</reference>
<feature type="compositionally biased region" description="Polar residues" evidence="1">
    <location>
        <begin position="83"/>
        <end position="99"/>
    </location>
</feature>
<dbReference type="Pfam" id="PF13472">
    <property type="entry name" value="Lipase_GDSL_2"/>
    <property type="match status" value="1"/>
</dbReference>
<dbReference type="AlphaFoldDB" id="A0ABD0JXH4"/>
<dbReference type="InterPro" id="IPR013830">
    <property type="entry name" value="SGNH_hydro"/>
</dbReference>
<feature type="non-terminal residue" evidence="3">
    <location>
        <position position="1"/>
    </location>
</feature>
<proteinExistence type="predicted"/>
<evidence type="ECO:0000256" key="1">
    <source>
        <dbReference type="SAM" id="MobiDB-lite"/>
    </source>
</evidence>
<feature type="compositionally biased region" description="Polar residues" evidence="1">
    <location>
        <begin position="53"/>
        <end position="71"/>
    </location>
</feature>
<evidence type="ECO:0000313" key="3">
    <source>
        <dbReference type="EMBL" id="KAK7479439.1"/>
    </source>
</evidence>
<dbReference type="InterPro" id="IPR036514">
    <property type="entry name" value="SGNH_hydro_sf"/>
</dbReference>
<dbReference type="SUPFAM" id="SSF52266">
    <property type="entry name" value="SGNH hydrolase"/>
    <property type="match status" value="1"/>
</dbReference>
<accession>A0ABD0JXH4</accession>
<evidence type="ECO:0000313" key="4">
    <source>
        <dbReference type="Proteomes" id="UP001519460"/>
    </source>
</evidence>
<comment type="caution">
    <text evidence="3">The sequence shown here is derived from an EMBL/GenBank/DDBJ whole genome shotgun (WGS) entry which is preliminary data.</text>
</comment>
<evidence type="ECO:0000259" key="2">
    <source>
        <dbReference type="Pfam" id="PF13472"/>
    </source>
</evidence>
<protein>
    <recommendedName>
        <fullName evidence="2">SGNH hydrolase-type esterase domain-containing protein</fullName>
    </recommendedName>
</protein>
<keyword evidence="4" id="KW-1185">Reference proteome</keyword>
<feature type="non-terminal residue" evidence="3">
    <location>
        <position position="488"/>
    </location>
</feature>
<name>A0ABD0JXH4_9CAEN</name>
<dbReference type="EMBL" id="JACVVK020000303">
    <property type="protein sequence ID" value="KAK7479439.1"/>
    <property type="molecule type" value="Genomic_DNA"/>
</dbReference>
<feature type="domain" description="SGNH hydrolase-type esterase" evidence="2">
    <location>
        <begin position="325"/>
        <end position="455"/>
    </location>
</feature>
<sequence length="488" mass="52414">TTALLLPLAPPTSATTTTATTILFLDNSTLAAASSANTSGNSTVPVAISASVSDNDSSCNSTVPVTTSANISDDNSGNSGSSTVPVATSSNVSDNDGNRTVTSTSVSGNSTVCTSTSIINNNNSTVPVDTSARVNDDRTNINEAIASNSTERVCDHSGCIPVHVFDRVTESLKAEISALRSALCEARQHFKTELDFMSTVVKDLQQRNSQPKTPAKSPQKAKKSTRPSPQSIATTLSKGSPPSTPPPTHSNPAAEPTEQSTTENSPQQPLDEISTVKPSSKQNEEEWPELPYLHTETETVILGDSVVRGLHENKMAVSTEKTQVISISGLDRAGLIQRLNGTEPNTKVKTVVVHVGINDCKRGRVLAKTAWRGVINSTKRCFPQATIFMSSVLPYNDNHHHYAVSISDTNSCLSDVCTSMKAHFIDHDTSYFTQTGELKTGLYKTNDAIHPNKTGTSKLALDVKRAYSTPHRQYRYTTRKPRPDQDNR</sequence>
<feature type="region of interest" description="Disordered" evidence="1">
    <location>
        <begin position="53"/>
        <end position="107"/>
    </location>
</feature>
<feature type="compositionally biased region" description="Low complexity" evidence="1">
    <location>
        <begin position="72"/>
        <end position="82"/>
    </location>
</feature>
<organism evidence="3 4">
    <name type="scientific">Batillaria attramentaria</name>
    <dbReference type="NCBI Taxonomy" id="370345"/>
    <lineage>
        <taxon>Eukaryota</taxon>
        <taxon>Metazoa</taxon>
        <taxon>Spiralia</taxon>
        <taxon>Lophotrochozoa</taxon>
        <taxon>Mollusca</taxon>
        <taxon>Gastropoda</taxon>
        <taxon>Caenogastropoda</taxon>
        <taxon>Sorbeoconcha</taxon>
        <taxon>Cerithioidea</taxon>
        <taxon>Batillariidae</taxon>
        <taxon>Batillaria</taxon>
    </lineage>
</organism>
<gene>
    <name evidence="3" type="ORF">BaRGS_00029356</name>
</gene>
<feature type="compositionally biased region" description="Polar residues" evidence="1">
    <location>
        <begin position="257"/>
        <end position="268"/>
    </location>
</feature>
<dbReference type="Gene3D" id="3.40.50.1110">
    <property type="entry name" value="SGNH hydrolase"/>
    <property type="match status" value="1"/>
</dbReference>